<proteinExistence type="predicted"/>
<keyword evidence="1 4" id="KW-0808">Transferase</keyword>
<evidence type="ECO:0000313" key="4">
    <source>
        <dbReference type="EMBL" id="RCW27445.1"/>
    </source>
</evidence>
<comment type="caution">
    <text evidence="4">The sequence shown here is derived from an EMBL/GenBank/DDBJ whole genome shotgun (WGS) entry which is preliminary data.</text>
</comment>
<organism evidence="4 5">
    <name type="scientific">Ciceribacter lividus</name>
    <dbReference type="NCBI Taxonomy" id="1197950"/>
    <lineage>
        <taxon>Bacteria</taxon>
        <taxon>Pseudomonadati</taxon>
        <taxon>Pseudomonadota</taxon>
        <taxon>Alphaproteobacteria</taxon>
        <taxon>Hyphomicrobiales</taxon>
        <taxon>Rhizobiaceae</taxon>
        <taxon>Ciceribacter</taxon>
    </lineage>
</organism>
<dbReference type="EMBL" id="QPIX01000003">
    <property type="protein sequence ID" value="RCW27445.1"/>
    <property type="molecule type" value="Genomic_DNA"/>
</dbReference>
<name>A0A6I7HT40_9HYPH</name>
<evidence type="ECO:0000259" key="2">
    <source>
        <dbReference type="Pfam" id="PF00534"/>
    </source>
</evidence>
<keyword evidence="5" id="KW-1185">Reference proteome</keyword>
<dbReference type="PANTHER" id="PTHR46401">
    <property type="entry name" value="GLYCOSYLTRANSFERASE WBBK-RELATED"/>
    <property type="match status" value="1"/>
</dbReference>
<gene>
    <name evidence="4" type="ORF">DFR48_103409</name>
</gene>
<feature type="domain" description="Glycosyltransferase subfamily 4-like N-terminal" evidence="3">
    <location>
        <begin position="76"/>
        <end position="146"/>
    </location>
</feature>
<dbReference type="AlphaFoldDB" id="A0A6I7HT40"/>
<dbReference type="GO" id="GO:0009103">
    <property type="term" value="P:lipopolysaccharide biosynthetic process"/>
    <property type="evidence" value="ECO:0007669"/>
    <property type="project" value="TreeGrafter"/>
</dbReference>
<dbReference type="Pfam" id="PF13439">
    <property type="entry name" value="Glyco_transf_4"/>
    <property type="match status" value="1"/>
</dbReference>
<dbReference type="SUPFAM" id="SSF53756">
    <property type="entry name" value="UDP-Glycosyltransferase/glycogen phosphorylase"/>
    <property type="match status" value="1"/>
</dbReference>
<protein>
    <submittedName>
        <fullName evidence="4">Glycosyl transferase family 4</fullName>
    </submittedName>
</protein>
<dbReference type="PANTHER" id="PTHR46401:SF2">
    <property type="entry name" value="GLYCOSYLTRANSFERASE WBBK-RELATED"/>
    <property type="match status" value="1"/>
</dbReference>
<dbReference type="GO" id="GO:0016757">
    <property type="term" value="F:glycosyltransferase activity"/>
    <property type="evidence" value="ECO:0007669"/>
    <property type="project" value="InterPro"/>
</dbReference>
<dbReference type="InterPro" id="IPR028098">
    <property type="entry name" value="Glyco_trans_4-like_N"/>
</dbReference>
<dbReference type="Pfam" id="PF00534">
    <property type="entry name" value="Glycos_transf_1"/>
    <property type="match status" value="1"/>
</dbReference>
<dbReference type="InterPro" id="IPR001296">
    <property type="entry name" value="Glyco_trans_1"/>
</dbReference>
<dbReference type="CDD" id="cd03809">
    <property type="entry name" value="GT4_MtfB-like"/>
    <property type="match status" value="1"/>
</dbReference>
<accession>A0A6I7HT40</accession>
<feature type="domain" description="Glycosyl transferase family 1" evidence="2">
    <location>
        <begin position="162"/>
        <end position="313"/>
    </location>
</feature>
<evidence type="ECO:0000259" key="3">
    <source>
        <dbReference type="Pfam" id="PF13439"/>
    </source>
</evidence>
<dbReference type="RefSeq" id="WP_114362666.1">
    <property type="nucleotide sequence ID" value="NZ_QPIX01000003.1"/>
</dbReference>
<sequence>MKVAVNARATDFKIGGQQRAAMEVLKRVPSVNRVTPGKPLGGMKGHLWEQAALPLRTMGQLLWSPSATGPVIKHNQVVTLHDTAFLDLPQFFAPKFVAFYERLLPMLVKRVAKVVTVSQFSRHRIAATLGLDAERITVIENGVSTQFRPYCADDIARTRIALELPERYILLQATADKRKNLTRALLAWDEAQKSLPHEIELVVSGNPDRSHVFGTPEALPETGRTRFIGYVDEAHMGPLMAGAEVFLFPSLYEGFGIPIVEAMSCRTPVLTSAATATKEIAEDAALLVDPYSSEDIARGIVTLASDAALRESLVGRGIGVAAKYSWDTVALKYRRLFAELGATL</sequence>
<evidence type="ECO:0000313" key="5">
    <source>
        <dbReference type="Proteomes" id="UP000252582"/>
    </source>
</evidence>
<reference evidence="4 5" key="1">
    <citation type="submission" date="2018-07" db="EMBL/GenBank/DDBJ databases">
        <title>Genomic Encyclopedia of Type Strains, Phase IV (KMG-IV): sequencing the most valuable type-strain genomes for metagenomic binning, comparative biology and taxonomic classification.</title>
        <authorList>
            <person name="Goeker M."/>
        </authorList>
    </citation>
    <scope>NUCLEOTIDE SEQUENCE [LARGE SCALE GENOMIC DNA]</scope>
    <source>
        <strain evidence="4 5">DSM 25528</strain>
    </source>
</reference>
<evidence type="ECO:0000256" key="1">
    <source>
        <dbReference type="ARBA" id="ARBA00022679"/>
    </source>
</evidence>
<dbReference type="Gene3D" id="3.40.50.2000">
    <property type="entry name" value="Glycogen Phosphorylase B"/>
    <property type="match status" value="2"/>
</dbReference>
<dbReference type="Proteomes" id="UP000252582">
    <property type="component" value="Unassembled WGS sequence"/>
</dbReference>